<organism evidence="2 3">
    <name type="scientific">Triticum urartu</name>
    <name type="common">Red wild einkorn</name>
    <name type="synonym">Crithodium urartu</name>
    <dbReference type="NCBI Taxonomy" id="4572"/>
    <lineage>
        <taxon>Eukaryota</taxon>
        <taxon>Viridiplantae</taxon>
        <taxon>Streptophyta</taxon>
        <taxon>Embryophyta</taxon>
        <taxon>Tracheophyta</taxon>
        <taxon>Spermatophyta</taxon>
        <taxon>Magnoliopsida</taxon>
        <taxon>Liliopsida</taxon>
        <taxon>Poales</taxon>
        <taxon>Poaceae</taxon>
        <taxon>BOP clade</taxon>
        <taxon>Pooideae</taxon>
        <taxon>Triticodae</taxon>
        <taxon>Triticeae</taxon>
        <taxon>Triticinae</taxon>
        <taxon>Triticum</taxon>
    </lineage>
</organism>
<dbReference type="PANTHER" id="PTHR10529">
    <property type="entry name" value="AP COMPLEX SUBUNIT MU"/>
    <property type="match status" value="1"/>
</dbReference>
<accession>A0A8R7V9L9</accession>
<dbReference type="EnsemblPlants" id="TuG1812S0000830000.01.T01">
    <property type="protein sequence ID" value="TuG1812S0000830000.01.T01"/>
    <property type="gene ID" value="TuG1812S0000830000.01"/>
</dbReference>
<evidence type="ECO:0000313" key="3">
    <source>
        <dbReference type="Proteomes" id="UP000015106"/>
    </source>
</evidence>
<dbReference type="Proteomes" id="UP000015106">
    <property type="component" value="Unassembled WGS sequence"/>
</dbReference>
<dbReference type="InterPro" id="IPR028565">
    <property type="entry name" value="MHD"/>
</dbReference>
<reference evidence="2" key="2">
    <citation type="submission" date="2022-06" db="UniProtKB">
        <authorList>
            <consortium name="EnsemblPlants"/>
        </authorList>
    </citation>
    <scope>IDENTIFICATION</scope>
</reference>
<dbReference type="PROSITE" id="PS51072">
    <property type="entry name" value="MHD"/>
    <property type="match status" value="1"/>
</dbReference>
<name>A0A8R7V9L9_TRIUA</name>
<keyword evidence="3" id="KW-1185">Reference proteome</keyword>
<evidence type="ECO:0000313" key="2">
    <source>
        <dbReference type="EnsemblPlants" id="TuG1812S0000830000.01.T01"/>
    </source>
</evidence>
<reference evidence="3" key="1">
    <citation type="journal article" date="2013" name="Nature">
        <title>Draft genome of the wheat A-genome progenitor Triticum urartu.</title>
        <authorList>
            <person name="Ling H.Q."/>
            <person name="Zhao S."/>
            <person name="Liu D."/>
            <person name="Wang J."/>
            <person name="Sun H."/>
            <person name="Zhang C."/>
            <person name="Fan H."/>
            <person name="Li D."/>
            <person name="Dong L."/>
            <person name="Tao Y."/>
            <person name="Gao C."/>
            <person name="Wu H."/>
            <person name="Li Y."/>
            <person name="Cui Y."/>
            <person name="Guo X."/>
            <person name="Zheng S."/>
            <person name="Wang B."/>
            <person name="Yu K."/>
            <person name="Liang Q."/>
            <person name="Yang W."/>
            <person name="Lou X."/>
            <person name="Chen J."/>
            <person name="Feng M."/>
            <person name="Jian J."/>
            <person name="Zhang X."/>
            <person name="Luo G."/>
            <person name="Jiang Y."/>
            <person name="Liu J."/>
            <person name="Wang Z."/>
            <person name="Sha Y."/>
            <person name="Zhang B."/>
            <person name="Wu H."/>
            <person name="Tang D."/>
            <person name="Shen Q."/>
            <person name="Xue P."/>
            <person name="Zou S."/>
            <person name="Wang X."/>
            <person name="Liu X."/>
            <person name="Wang F."/>
            <person name="Yang Y."/>
            <person name="An X."/>
            <person name="Dong Z."/>
            <person name="Zhang K."/>
            <person name="Zhang X."/>
            <person name="Luo M.C."/>
            <person name="Dvorak J."/>
            <person name="Tong Y."/>
            <person name="Wang J."/>
            <person name="Yang H."/>
            <person name="Li Z."/>
            <person name="Wang D."/>
            <person name="Zhang A."/>
            <person name="Wang J."/>
        </authorList>
    </citation>
    <scope>NUCLEOTIDE SEQUENCE</scope>
    <source>
        <strain evidence="3">cv. G1812</strain>
    </source>
</reference>
<dbReference type="Gramene" id="TuG1812S0000830000.01.T01">
    <property type="protein sequence ID" value="TuG1812S0000830000.01.T01"/>
    <property type="gene ID" value="TuG1812S0000830000.01"/>
</dbReference>
<dbReference type="Pfam" id="PF00928">
    <property type="entry name" value="Adap_comp_sub"/>
    <property type="match status" value="1"/>
</dbReference>
<dbReference type="AlphaFoldDB" id="A0A8R7V9L9"/>
<feature type="domain" description="MHD" evidence="1">
    <location>
        <begin position="1"/>
        <end position="76"/>
    </location>
</feature>
<proteinExistence type="predicted"/>
<dbReference type="InterPro" id="IPR050431">
    <property type="entry name" value="Adaptor_comp_med_subunit"/>
</dbReference>
<dbReference type="Gene3D" id="2.60.40.1170">
    <property type="entry name" value="Mu homology domain, subdomain B"/>
    <property type="match status" value="2"/>
</dbReference>
<sequence>RPDYRSSSGGGSVVLDDCNFHESVQLDSFDIDRTLHLIPPDGEFPAMNYQMAQEFKPPFRVTALIEEAGPSRVRYF</sequence>
<protein>
    <recommendedName>
        <fullName evidence="1">MHD domain-containing protein</fullName>
    </recommendedName>
</protein>
<evidence type="ECO:0000259" key="1">
    <source>
        <dbReference type="PROSITE" id="PS51072"/>
    </source>
</evidence>
<dbReference type="SUPFAM" id="SSF49447">
    <property type="entry name" value="Second domain of Mu2 adaptin subunit (ap50) of ap2 adaptor"/>
    <property type="match status" value="1"/>
</dbReference>
<dbReference type="InterPro" id="IPR036168">
    <property type="entry name" value="AP2_Mu_C_sf"/>
</dbReference>